<dbReference type="InterPro" id="IPR023267">
    <property type="entry name" value="RCMT"/>
</dbReference>
<gene>
    <name evidence="3" type="ORF">F3Y22_tig00110814pilonHSYRG00106</name>
</gene>
<evidence type="ECO:0000313" key="3">
    <source>
        <dbReference type="EMBL" id="KAE8693242.1"/>
    </source>
</evidence>
<comment type="caution">
    <text evidence="3">The sequence shown here is derived from an EMBL/GenBank/DDBJ whole genome shotgun (WGS) entry which is preliminary data.</text>
</comment>
<sequence length="397" mass="44107">MQCAQCLIQKQQESWSRALPNFSLTVYYVESPAVGMALFARLLISGVNGLCSLALPFYSFHPFLVKNGLLNLLYELVAEVRDKGVWLESYKDARKLPRNGMVPSMFSSGKNRTDLTNKKSRNGENVYIEDVVQLDDPISSTDDSDVACGLYFISKTLHLYLYSYVLFAADSIVKPIDFNSLALLSVFRFACLIEHLQIGFIMLVAAIQDKSGSSQRKLSTRNELHENFSDQVTEEIHGLQVGSADLIDENILEAENISEIAFQADERISDVDEKMSDVALEVYLIVNIGAPIIERRFIGSLLIRISSEGLPVILPYITKQILYASPEGFEHLLQYKSIKLADFVEADLGQKAVNLMLGCCVIVLREASKSLSDALIVAIGCWKGKASFSVMVTAIDC</sequence>
<dbReference type="InterPro" id="IPR057286">
    <property type="entry name" value="PUA_NSUN2"/>
</dbReference>
<protein>
    <recommendedName>
        <fullName evidence="2">RNA cytosine-C(5)-methyltransferase NSUN2-like PUA domain-containing protein</fullName>
    </recommendedName>
</protein>
<dbReference type="GO" id="GO:0008173">
    <property type="term" value="F:RNA methyltransferase activity"/>
    <property type="evidence" value="ECO:0007669"/>
    <property type="project" value="InterPro"/>
</dbReference>
<dbReference type="EMBL" id="VEPZ02001121">
    <property type="protein sequence ID" value="KAE8693242.1"/>
    <property type="molecule type" value="Genomic_DNA"/>
</dbReference>
<feature type="transmembrane region" description="Helical" evidence="1">
    <location>
        <begin position="38"/>
        <end position="58"/>
    </location>
</feature>
<dbReference type="PANTHER" id="PTHR22808:SF1">
    <property type="entry name" value="RNA CYTOSINE-C(5)-METHYLTRANSFERASE NSUN2-RELATED"/>
    <property type="match status" value="1"/>
</dbReference>
<dbReference type="Proteomes" id="UP000436088">
    <property type="component" value="Unassembled WGS sequence"/>
</dbReference>
<evidence type="ECO:0000259" key="2">
    <source>
        <dbReference type="Pfam" id="PF25378"/>
    </source>
</evidence>
<organism evidence="3 4">
    <name type="scientific">Hibiscus syriacus</name>
    <name type="common">Rose of Sharon</name>
    <dbReference type="NCBI Taxonomy" id="106335"/>
    <lineage>
        <taxon>Eukaryota</taxon>
        <taxon>Viridiplantae</taxon>
        <taxon>Streptophyta</taxon>
        <taxon>Embryophyta</taxon>
        <taxon>Tracheophyta</taxon>
        <taxon>Spermatophyta</taxon>
        <taxon>Magnoliopsida</taxon>
        <taxon>eudicotyledons</taxon>
        <taxon>Gunneridae</taxon>
        <taxon>Pentapetalae</taxon>
        <taxon>rosids</taxon>
        <taxon>malvids</taxon>
        <taxon>Malvales</taxon>
        <taxon>Malvaceae</taxon>
        <taxon>Malvoideae</taxon>
        <taxon>Hibiscus</taxon>
    </lineage>
</organism>
<name>A0A6A2ZQ34_HIBSY</name>
<keyword evidence="4" id="KW-1185">Reference proteome</keyword>
<proteinExistence type="predicted"/>
<reference evidence="3" key="1">
    <citation type="submission" date="2019-09" db="EMBL/GenBank/DDBJ databases">
        <title>Draft genome information of white flower Hibiscus syriacus.</title>
        <authorList>
            <person name="Kim Y.-M."/>
        </authorList>
    </citation>
    <scope>NUCLEOTIDE SEQUENCE [LARGE SCALE GENOMIC DNA]</scope>
    <source>
        <strain evidence="3">YM2019G1</strain>
    </source>
</reference>
<keyword evidence="1" id="KW-0472">Membrane</keyword>
<dbReference type="Pfam" id="PF25378">
    <property type="entry name" value="PUA_NSUN2"/>
    <property type="match status" value="1"/>
</dbReference>
<keyword evidence="1" id="KW-1133">Transmembrane helix</keyword>
<feature type="domain" description="RNA cytosine-C(5)-methyltransferase NSUN2-like PUA" evidence="2">
    <location>
        <begin position="320"/>
        <end position="397"/>
    </location>
</feature>
<evidence type="ECO:0000256" key="1">
    <source>
        <dbReference type="SAM" id="Phobius"/>
    </source>
</evidence>
<dbReference type="AlphaFoldDB" id="A0A6A2ZQ34"/>
<dbReference type="GO" id="GO:0001510">
    <property type="term" value="P:RNA methylation"/>
    <property type="evidence" value="ECO:0007669"/>
    <property type="project" value="InterPro"/>
</dbReference>
<keyword evidence="1" id="KW-0812">Transmembrane</keyword>
<accession>A0A6A2ZQ34</accession>
<dbReference type="PANTHER" id="PTHR22808">
    <property type="entry name" value="NCL1 YEAST -RELATED NOL1/NOP2/FMU SUN DOMAIN-CONTAINING"/>
    <property type="match status" value="1"/>
</dbReference>
<evidence type="ECO:0000313" key="4">
    <source>
        <dbReference type="Proteomes" id="UP000436088"/>
    </source>
</evidence>